<dbReference type="InterPro" id="IPR052212">
    <property type="entry name" value="PH-like_domain"/>
</dbReference>
<dbReference type="Proteomes" id="UP000531151">
    <property type="component" value="Unassembled WGS sequence"/>
</dbReference>
<sequence length="97" mass="11908">EMELRRQALEDERRRREQLEHWLRDETTRRQKLVEKEVKMREKHFSQARPLTRYLPIRKEDFNLRLHIESSGHNVDTCYHVILTEKMCKGYLVKMGG</sequence>
<keyword evidence="2" id="KW-1185">Reference proteome</keyword>
<feature type="non-terminal residue" evidence="1">
    <location>
        <position position="97"/>
    </location>
</feature>
<dbReference type="GO" id="GO:0045180">
    <property type="term" value="C:basal cortex"/>
    <property type="evidence" value="ECO:0007669"/>
    <property type="project" value="TreeGrafter"/>
</dbReference>
<dbReference type="AlphaFoldDB" id="A0A7K4J8U0"/>
<comment type="caution">
    <text evidence="1">The sequence shown here is derived from an EMBL/GenBank/DDBJ whole genome shotgun (WGS) entry which is preliminary data.</text>
</comment>
<protein>
    <submittedName>
        <fullName evidence="1">PHLB2 protein</fullName>
    </submittedName>
</protein>
<dbReference type="EMBL" id="VWPV01016959">
    <property type="protein sequence ID" value="NWH61734.1"/>
    <property type="molecule type" value="Genomic_DNA"/>
</dbReference>
<gene>
    <name evidence="1" type="primary">Phldb2_1</name>
    <name evidence="1" type="ORF">GEOCAL_R08416</name>
</gene>
<dbReference type="GO" id="GO:0070507">
    <property type="term" value="P:regulation of microtubule cytoskeleton organization"/>
    <property type="evidence" value="ECO:0007669"/>
    <property type="project" value="TreeGrafter"/>
</dbReference>
<accession>A0A7K4J8U0</accession>
<evidence type="ECO:0000313" key="1">
    <source>
        <dbReference type="EMBL" id="NWH61734.1"/>
    </source>
</evidence>
<organism evidence="1 2">
    <name type="scientific">Geococcyx californianus</name>
    <name type="common">Greater roadrunner</name>
    <name type="synonym">Saurothera californiana</name>
    <dbReference type="NCBI Taxonomy" id="8947"/>
    <lineage>
        <taxon>Eukaryota</taxon>
        <taxon>Metazoa</taxon>
        <taxon>Chordata</taxon>
        <taxon>Craniata</taxon>
        <taxon>Vertebrata</taxon>
        <taxon>Euteleostomi</taxon>
        <taxon>Archelosauria</taxon>
        <taxon>Archosauria</taxon>
        <taxon>Dinosauria</taxon>
        <taxon>Saurischia</taxon>
        <taxon>Theropoda</taxon>
        <taxon>Coelurosauria</taxon>
        <taxon>Aves</taxon>
        <taxon>Neognathae</taxon>
        <taxon>Neoaves</taxon>
        <taxon>Otidimorphae</taxon>
        <taxon>Cuculiformes</taxon>
        <taxon>Neomorphidae</taxon>
        <taxon>Geococcyx</taxon>
    </lineage>
</organism>
<dbReference type="PANTHER" id="PTHR12156:SF23">
    <property type="entry name" value="PLECKSTRIN HOMOLOGY-LIKE DOMAIN FAMILY B MEMBER 1"/>
    <property type="match status" value="1"/>
</dbReference>
<proteinExistence type="predicted"/>
<evidence type="ECO:0000313" key="2">
    <source>
        <dbReference type="Proteomes" id="UP000531151"/>
    </source>
</evidence>
<name>A0A7K4J8U0_GEOCA</name>
<dbReference type="PANTHER" id="PTHR12156">
    <property type="entry name" value="PLECKSTRIN HOMOLOGY-LIKE DOMAIN, FAMILY B, MEMBER 3"/>
    <property type="match status" value="1"/>
</dbReference>
<feature type="non-terminal residue" evidence="1">
    <location>
        <position position="1"/>
    </location>
</feature>
<reference evidence="1 2" key="1">
    <citation type="submission" date="2019-09" db="EMBL/GenBank/DDBJ databases">
        <title>Bird 10,000 Genomes (B10K) Project - Family phase.</title>
        <authorList>
            <person name="Zhang G."/>
        </authorList>
    </citation>
    <scope>NUCLEOTIDE SEQUENCE [LARGE SCALE GENOMIC DNA]</scope>
    <source>
        <strain evidence="1">B10K-CU-031-07</strain>
        <tissue evidence="1">Muscle</tissue>
    </source>
</reference>
<dbReference type="OrthoDB" id="6020705at2759"/>